<dbReference type="Proteomes" id="UP001295740">
    <property type="component" value="Unassembled WGS sequence"/>
</dbReference>
<dbReference type="GO" id="GO:0016491">
    <property type="term" value="F:oxidoreductase activity"/>
    <property type="evidence" value="ECO:0007669"/>
    <property type="project" value="UniProtKB-KW"/>
</dbReference>
<dbReference type="InterPro" id="IPR002347">
    <property type="entry name" value="SDR_fam"/>
</dbReference>
<reference evidence="2" key="1">
    <citation type="submission" date="2023-10" db="EMBL/GenBank/DDBJ databases">
        <authorList>
            <person name="Hackl T."/>
        </authorList>
    </citation>
    <scope>NUCLEOTIDE SEQUENCE</scope>
</reference>
<dbReference type="PRINTS" id="PR00081">
    <property type="entry name" value="GDHRDH"/>
</dbReference>
<accession>A0AAI8YN41</accession>
<evidence type="ECO:0000313" key="2">
    <source>
        <dbReference type="EMBL" id="CAJ2510863.1"/>
    </source>
</evidence>
<dbReference type="EMBL" id="CAUWAG010000018">
    <property type="protein sequence ID" value="CAJ2510863.1"/>
    <property type="molecule type" value="Genomic_DNA"/>
</dbReference>
<keyword evidence="1" id="KW-0560">Oxidoreductase</keyword>
<dbReference type="PANTHER" id="PTHR43157">
    <property type="entry name" value="PHOSPHATIDYLINOSITOL-GLYCAN BIOSYNTHESIS CLASS F PROTEIN-RELATED"/>
    <property type="match status" value="1"/>
</dbReference>
<proteinExistence type="predicted"/>
<evidence type="ECO:0000256" key="1">
    <source>
        <dbReference type="ARBA" id="ARBA00023002"/>
    </source>
</evidence>
<name>A0AAI8YN41_9PEZI</name>
<evidence type="ECO:0000313" key="3">
    <source>
        <dbReference type="Proteomes" id="UP001295740"/>
    </source>
</evidence>
<sequence>MQSVLHPIIGPKKEIHDLNGRVALITGGALGIGYEIARAFVLNGARVIMVNRKEDQGEDAIKKIKDEAGQDARIEWVGCDMGNLKQIKEVFTGIREREERLDLVWPPPPSPPPHLILSAGINANQYGETSDGIDRHFQINWLGQFYVCNQLYPLIRKTSKMPDTPAPRIVWEASEQHRAAPSVVHFGSMDEINNPEIGNLEVYGRTKLAIILGVKYGLVDRVIKPNGDNVYVLSVHPGAVNTAMQQQWKDAYPGLFGKIVSAAMLAAGRDIEQGSYSALYAATSPEVEEKGWNGYYFSDPGQPGKESAQASDPTLGAALWELSQRVINEKVGDDALTDWDAGRA</sequence>
<dbReference type="Pfam" id="PF00106">
    <property type="entry name" value="adh_short"/>
    <property type="match status" value="1"/>
</dbReference>
<dbReference type="AlphaFoldDB" id="A0AAI8YN41"/>
<dbReference type="InterPro" id="IPR036291">
    <property type="entry name" value="NAD(P)-bd_dom_sf"/>
</dbReference>
<organism evidence="2 3">
    <name type="scientific">Anthostomella pinea</name>
    <dbReference type="NCBI Taxonomy" id="933095"/>
    <lineage>
        <taxon>Eukaryota</taxon>
        <taxon>Fungi</taxon>
        <taxon>Dikarya</taxon>
        <taxon>Ascomycota</taxon>
        <taxon>Pezizomycotina</taxon>
        <taxon>Sordariomycetes</taxon>
        <taxon>Xylariomycetidae</taxon>
        <taxon>Xylariales</taxon>
        <taxon>Xylariaceae</taxon>
        <taxon>Anthostomella</taxon>
    </lineage>
</organism>
<protein>
    <submittedName>
        <fullName evidence="2">Uu.00g064880.m01.CDS01</fullName>
    </submittedName>
</protein>
<dbReference type="Gene3D" id="3.40.50.720">
    <property type="entry name" value="NAD(P)-binding Rossmann-like Domain"/>
    <property type="match status" value="1"/>
</dbReference>
<dbReference type="PANTHER" id="PTHR43157:SF31">
    <property type="entry name" value="PHOSPHATIDYLINOSITOL-GLYCAN BIOSYNTHESIS CLASS F PROTEIN"/>
    <property type="match status" value="1"/>
</dbReference>
<keyword evidence="3" id="KW-1185">Reference proteome</keyword>
<comment type="caution">
    <text evidence="2">The sequence shown here is derived from an EMBL/GenBank/DDBJ whole genome shotgun (WGS) entry which is preliminary data.</text>
</comment>
<dbReference type="SUPFAM" id="SSF51735">
    <property type="entry name" value="NAD(P)-binding Rossmann-fold domains"/>
    <property type="match status" value="1"/>
</dbReference>
<gene>
    <name evidence="2" type="ORF">KHLLAP_LOCUS11331</name>
</gene>